<feature type="domain" description="Disease resistance protein At4g27190-like leucine-rich repeats" evidence="3">
    <location>
        <begin position="289"/>
        <end position="438"/>
    </location>
</feature>
<dbReference type="InterPro" id="IPR050905">
    <property type="entry name" value="Plant_NBS-LRR"/>
</dbReference>
<dbReference type="InterPro" id="IPR032675">
    <property type="entry name" value="LRR_dom_sf"/>
</dbReference>
<feature type="domain" description="Disease resistance protein At4g27190-like leucine-rich repeats" evidence="3">
    <location>
        <begin position="163"/>
        <end position="262"/>
    </location>
</feature>
<organism evidence="4 5">
    <name type="scientific">Dipteronia sinensis</name>
    <dbReference type="NCBI Taxonomy" id="43782"/>
    <lineage>
        <taxon>Eukaryota</taxon>
        <taxon>Viridiplantae</taxon>
        <taxon>Streptophyta</taxon>
        <taxon>Embryophyta</taxon>
        <taxon>Tracheophyta</taxon>
        <taxon>Spermatophyta</taxon>
        <taxon>Magnoliopsida</taxon>
        <taxon>eudicotyledons</taxon>
        <taxon>Gunneridae</taxon>
        <taxon>Pentapetalae</taxon>
        <taxon>rosids</taxon>
        <taxon>malvids</taxon>
        <taxon>Sapindales</taxon>
        <taxon>Sapindaceae</taxon>
        <taxon>Hippocastanoideae</taxon>
        <taxon>Acereae</taxon>
        <taxon>Dipteronia</taxon>
    </lineage>
</organism>
<feature type="compositionally biased region" description="Basic and acidic residues" evidence="2">
    <location>
        <begin position="995"/>
        <end position="1007"/>
    </location>
</feature>
<evidence type="ECO:0000259" key="3">
    <source>
        <dbReference type="Pfam" id="PF23247"/>
    </source>
</evidence>
<evidence type="ECO:0000313" key="5">
    <source>
        <dbReference type="Proteomes" id="UP001281410"/>
    </source>
</evidence>
<dbReference type="AlphaFoldDB" id="A0AAE0A5N2"/>
<dbReference type="EMBL" id="JANJYJ010000007">
    <property type="protein sequence ID" value="KAK3200436.1"/>
    <property type="molecule type" value="Genomic_DNA"/>
</dbReference>
<comment type="caution">
    <text evidence="4">The sequence shown here is derived from an EMBL/GenBank/DDBJ whole genome shotgun (WGS) entry which is preliminary data.</text>
</comment>
<protein>
    <recommendedName>
        <fullName evidence="3">Disease resistance protein At4g27190-like leucine-rich repeats domain-containing protein</fullName>
    </recommendedName>
</protein>
<evidence type="ECO:0000256" key="2">
    <source>
        <dbReference type="SAM" id="MobiDB-lite"/>
    </source>
</evidence>
<dbReference type="SUPFAM" id="SSF52047">
    <property type="entry name" value="RNI-like"/>
    <property type="match status" value="1"/>
</dbReference>
<proteinExistence type="predicted"/>
<name>A0AAE0A5N2_9ROSI</name>
<feature type="region of interest" description="Disordered" evidence="2">
    <location>
        <begin position="993"/>
        <end position="1016"/>
    </location>
</feature>
<keyword evidence="1" id="KW-0611">Plant defense</keyword>
<dbReference type="SUPFAM" id="SSF52058">
    <property type="entry name" value="L domain-like"/>
    <property type="match status" value="2"/>
</dbReference>
<dbReference type="PANTHER" id="PTHR33463">
    <property type="entry name" value="NB-ARC DOMAIN-CONTAINING PROTEIN-RELATED"/>
    <property type="match status" value="1"/>
</dbReference>
<evidence type="ECO:0000256" key="1">
    <source>
        <dbReference type="ARBA" id="ARBA00022821"/>
    </source>
</evidence>
<feature type="domain" description="Disease resistance protein At4g27190-like leucine-rich repeats" evidence="3">
    <location>
        <begin position="752"/>
        <end position="895"/>
    </location>
</feature>
<gene>
    <name evidence="4" type="ORF">Dsin_023851</name>
</gene>
<accession>A0AAE0A5N2</accession>
<dbReference type="Proteomes" id="UP001281410">
    <property type="component" value="Unassembled WGS sequence"/>
</dbReference>
<sequence length="1016" mass="117714">MYCPYLRNIPPNVISTFTRLEELYLPAGRYGDCQIKWEVEGVNILDELKNLRHLTALEIRIPDANVLPKCLFLSKKLERYEIIIGNYEWGPFYRRHGTSRMIILNLETSSCCDDVQKFLSVLDGRGFPELEYLHVQNSSCFRTVVDYLESESCHHFLFLELLSLHHVLNLERIHNHQLSAESFCRLRTIIVEFCHKLKNVLSFSTYKALPLLQKVHVTRSDNMEEIFAIRSEKDINNGEGMDQIEFMQLRFLKLKSLPKLISFCSINGNKNTLDTPTPLFNQKVAFPSLEEIEISEMDDLEMIWPNQLYNDSFCNLNSLEVKECNKLLTIFQSNMLERIARLESLTICHCELVEQIFDLQGVDFENLHSGIETLLSELDINGLPKLKHIWNKDPQKMFSYKKLSSVKVNDCMSMKYLFPISIAESLSELEQLRVYNCGVEEIVGDGQGEVKVAPTFVFPQITSLKLKNLPRLKTFYRGVYTSQWQNLKKLVMRRCDKVELFASSELLNSRGNNEVQHDVSVQPLFIVDKVTFPSLEEIKISESNNLTIAQESFCNLKSMEFINCASVEEIFDLQKVNFEESYPRAVTHHQLQKLYIKGLPKLKQIWNKDPQAELSFKSLQQVEVSDCQSLKDIFPASIARNLSQLVKLDLENCGLVEEIVAMEGEAKASARFVFPKVTSIRLNKLPQLRTFYPGVHSSKWLFLKELEVISCDKIELLASQLLSFQENNEESHLDKSAQPLFLVEKDSFPNLEKLKLRGEAIKILQSQFSEQLFCNLKFLEVYNDKSVIFPICILQRLRHMKDLRLQYSSYKEIFSYDEDKTHVVIDSRLDMVLQKLECLMVYYCVNLIQVVPSSASFQNLTFFRVWSCNGLKNMMTSSTAKSLVQLREMEIEYCKSMIEVVAKEGDVTEDEIVFGKLRTLTLADLPSLSCFCSGNYSFELPSLEQLTVKGCPEMKYFSSRDVTTPILQKVKRDWSDGREYTLEGDLNTTIQQMQDSREGHPYNWKEEDFWDSEDED</sequence>
<keyword evidence="5" id="KW-1185">Reference proteome</keyword>
<reference evidence="4" key="1">
    <citation type="journal article" date="2023" name="Plant J.">
        <title>Genome sequences and population genomics provide insights into the demographic history, inbreeding, and mutation load of two 'living fossil' tree species of Dipteronia.</title>
        <authorList>
            <person name="Feng Y."/>
            <person name="Comes H.P."/>
            <person name="Chen J."/>
            <person name="Zhu S."/>
            <person name="Lu R."/>
            <person name="Zhang X."/>
            <person name="Li P."/>
            <person name="Qiu J."/>
            <person name="Olsen K.M."/>
            <person name="Qiu Y."/>
        </authorList>
    </citation>
    <scope>NUCLEOTIDE SEQUENCE</scope>
    <source>
        <strain evidence="4">NBL</strain>
    </source>
</reference>
<evidence type="ECO:0000313" key="4">
    <source>
        <dbReference type="EMBL" id="KAK3200436.1"/>
    </source>
</evidence>
<dbReference type="Gene3D" id="3.80.10.10">
    <property type="entry name" value="Ribonuclease Inhibitor"/>
    <property type="match status" value="4"/>
</dbReference>
<dbReference type="PANTHER" id="PTHR33463:SF145">
    <property type="entry name" value="NB-ARC DOMAIN-CONTAINING PROTEIN"/>
    <property type="match status" value="1"/>
</dbReference>
<feature type="domain" description="Disease resistance protein At4g27190-like leucine-rich repeats" evidence="3">
    <location>
        <begin position="527"/>
        <end position="654"/>
    </location>
</feature>
<dbReference type="Pfam" id="PF23247">
    <property type="entry name" value="LRR_RPS2"/>
    <property type="match status" value="4"/>
</dbReference>
<dbReference type="InterPro" id="IPR057135">
    <property type="entry name" value="At4g27190-like_LRR"/>
</dbReference>